<dbReference type="AlphaFoldDB" id="A0A8H5F0I1"/>
<comment type="caution">
    <text evidence="1">The sequence shown here is derived from an EMBL/GenBank/DDBJ whole genome shotgun (WGS) entry which is preliminary data.</text>
</comment>
<protein>
    <submittedName>
        <fullName evidence="1">Uncharacterized protein</fullName>
    </submittedName>
</protein>
<gene>
    <name evidence="1" type="ORF">D9619_008290</name>
</gene>
<proteinExistence type="predicted"/>
<reference evidence="1 2" key="1">
    <citation type="journal article" date="2020" name="ISME J.">
        <title>Uncovering the hidden diversity of litter-decomposition mechanisms in mushroom-forming fungi.</title>
        <authorList>
            <person name="Floudas D."/>
            <person name="Bentzer J."/>
            <person name="Ahren D."/>
            <person name="Johansson T."/>
            <person name="Persson P."/>
            <person name="Tunlid A."/>
        </authorList>
    </citation>
    <scope>NUCLEOTIDE SEQUENCE [LARGE SCALE GENOMIC DNA]</scope>
    <source>
        <strain evidence="1 2">CBS 101986</strain>
    </source>
</reference>
<keyword evidence="2" id="KW-1185">Reference proteome</keyword>
<sequence>MTSCIKEDTAKWNDLPETHERYKPSIKSSKKRIEIFHLTKEALRHMPNLKEFRFEPFPVDFQRLQFSFHTMHWLLLSSDPDYRYPFQLEILEWEYAGTTGEDNLIRSQSTLRHLDVSAFLGTKRPIDDIPLVVPLSVVSIRGGLGELSLLAADREIVAFDYCDDLFDDCVREIPDKSQLPDALAWLRYIRASSLESFVDLLRHAQAPSVYQIVILQLSLWCMQDLQKFHLLPPTLEVIVLREWDATVDPKTERSHDVARTVFSALPGLIYLYICSDPADDNMVDAWRLSWSADGDEMCIHDEVVCYRDASGDDLWRMHLDALENMGRSYLRVRDIQ</sequence>
<evidence type="ECO:0000313" key="1">
    <source>
        <dbReference type="EMBL" id="KAF5319199.1"/>
    </source>
</evidence>
<dbReference type="EMBL" id="JAACJJ010000029">
    <property type="protein sequence ID" value="KAF5319199.1"/>
    <property type="molecule type" value="Genomic_DNA"/>
</dbReference>
<organism evidence="1 2">
    <name type="scientific">Psilocybe cf. subviscida</name>
    <dbReference type="NCBI Taxonomy" id="2480587"/>
    <lineage>
        <taxon>Eukaryota</taxon>
        <taxon>Fungi</taxon>
        <taxon>Dikarya</taxon>
        <taxon>Basidiomycota</taxon>
        <taxon>Agaricomycotina</taxon>
        <taxon>Agaricomycetes</taxon>
        <taxon>Agaricomycetidae</taxon>
        <taxon>Agaricales</taxon>
        <taxon>Agaricineae</taxon>
        <taxon>Strophariaceae</taxon>
        <taxon>Psilocybe</taxon>
    </lineage>
</organism>
<dbReference type="Proteomes" id="UP000567179">
    <property type="component" value="Unassembled WGS sequence"/>
</dbReference>
<evidence type="ECO:0000313" key="2">
    <source>
        <dbReference type="Proteomes" id="UP000567179"/>
    </source>
</evidence>
<accession>A0A8H5F0I1</accession>
<name>A0A8H5F0I1_9AGAR</name>